<protein>
    <recommendedName>
        <fullName evidence="3">DDE Tnp4 domain-containing protein</fullName>
    </recommendedName>
</protein>
<name>A0ABD3VNB7_SINWO</name>
<evidence type="ECO:0000313" key="5">
    <source>
        <dbReference type="Proteomes" id="UP001634394"/>
    </source>
</evidence>
<dbReference type="EMBL" id="JBJQND010000011">
    <property type="protein sequence ID" value="KAL3862875.1"/>
    <property type="molecule type" value="Genomic_DNA"/>
</dbReference>
<sequence>MHNKIQFAITISPTCSVSFISKAFGGRTSDKVITLRSGFLDLRVYDDRSQLSALKVEQSIRIARVRIHIERAIDIIKNLNILCSTMNLRIVPHSNNIMTICTALSNIHL</sequence>
<dbReference type="Proteomes" id="UP001634394">
    <property type="component" value="Unassembled WGS sequence"/>
</dbReference>
<proteinExistence type="predicted"/>
<dbReference type="InterPro" id="IPR027806">
    <property type="entry name" value="HARBI1_dom"/>
</dbReference>
<reference evidence="4 5" key="1">
    <citation type="submission" date="2024-11" db="EMBL/GenBank/DDBJ databases">
        <title>Chromosome-level genome assembly of the freshwater bivalve Anodonta woodiana.</title>
        <authorList>
            <person name="Chen X."/>
        </authorList>
    </citation>
    <scope>NUCLEOTIDE SEQUENCE [LARGE SCALE GENOMIC DNA]</scope>
    <source>
        <strain evidence="4">MN2024</strain>
        <tissue evidence="4">Gills</tissue>
    </source>
</reference>
<evidence type="ECO:0000313" key="4">
    <source>
        <dbReference type="EMBL" id="KAL3862875.1"/>
    </source>
</evidence>
<keyword evidence="5" id="KW-1185">Reference proteome</keyword>
<keyword evidence="2" id="KW-0479">Metal-binding</keyword>
<comment type="caution">
    <text evidence="4">The sequence shown here is derived from an EMBL/GenBank/DDBJ whole genome shotgun (WGS) entry which is preliminary data.</text>
</comment>
<dbReference type="Pfam" id="PF13359">
    <property type="entry name" value="DDE_Tnp_4"/>
    <property type="match status" value="2"/>
</dbReference>
<evidence type="ECO:0000256" key="2">
    <source>
        <dbReference type="ARBA" id="ARBA00022723"/>
    </source>
</evidence>
<dbReference type="AlphaFoldDB" id="A0ABD3VNB7"/>
<feature type="domain" description="DDE Tnp4" evidence="3">
    <location>
        <begin position="47"/>
        <end position="106"/>
    </location>
</feature>
<evidence type="ECO:0000259" key="3">
    <source>
        <dbReference type="Pfam" id="PF13359"/>
    </source>
</evidence>
<accession>A0ABD3VNB7</accession>
<dbReference type="GO" id="GO:0046872">
    <property type="term" value="F:metal ion binding"/>
    <property type="evidence" value="ECO:0007669"/>
    <property type="project" value="UniProtKB-KW"/>
</dbReference>
<comment type="cofactor">
    <cofactor evidence="1">
        <name>a divalent metal cation</name>
        <dbReference type="ChEBI" id="CHEBI:60240"/>
    </cofactor>
</comment>
<evidence type="ECO:0000256" key="1">
    <source>
        <dbReference type="ARBA" id="ARBA00001968"/>
    </source>
</evidence>
<organism evidence="4 5">
    <name type="scientific">Sinanodonta woodiana</name>
    <name type="common">Chinese pond mussel</name>
    <name type="synonym">Anodonta woodiana</name>
    <dbReference type="NCBI Taxonomy" id="1069815"/>
    <lineage>
        <taxon>Eukaryota</taxon>
        <taxon>Metazoa</taxon>
        <taxon>Spiralia</taxon>
        <taxon>Lophotrochozoa</taxon>
        <taxon>Mollusca</taxon>
        <taxon>Bivalvia</taxon>
        <taxon>Autobranchia</taxon>
        <taxon>Heteroconchia</taxon>
        <taxon>Palaeoheterodonta</taxon>
        <taxon>Unionida</taxon>
        <taxon>Unionoidea</taxon>
        <taxon>Unionidae</taxon>
        <taxon>Unioninae</taxon>
        <taxon>Sinanodonta</taxon>
    </lineage>
</organism>
<feature type="domain" description="DDE Tnp4" evidence="3">
    <location>
        <begin position="2"/>
        <end position="42"/>
    </location>
</feature>
<gene>
    <name evidence="4" type="ORF">ACJMK2_008821</name>
</gene>
<dbReference type="PANTHER" id="PTHR23080">
    <property type="entry name" value="THAP DOMAIN PROTEIN"/>
    <property type="match status" value="1"/>
</dbReference>